<keyword evidence="6 12" id="KW-0472">Membrane</keyword>
<evidence type="ECO:0000256" key="8">
    <source>
        <dbReference type="ARBA" id="ARBA00023180"/>
    </source>
</evidence>
<reference evidence="14" key="1">
    <citation type="submission" date="2025-08" db="UniProtKB">
        <authorList>
            <consortium name="Ensembl"/>
        </authorList>
    </citation>
    <scope>IDENTIFICATION</scope>
</reference>
<evidence type="ECO:0000256" key="5">
    <source>
        <dbReference type="ARBA" id="ARBA00023040"/>
    </source>
</evidence>
<comment type="subcellular location">
    <subcellularLocation>
        <location evidence="1">Cell membrane</location>
        <topology evidence="1">Multi-pass membrane protein</topology>
    </subcellularLocation>
</comment>
<evidence type="ECO:0000256" key="2">
    <source>
        <dbReference type="ARBA" id="ARBA00022475"/>
    </source>
</evidence>
<keyword evidence="15" id="KW-1185">Reference proteome</keyword>
<keyword evidence="4 12" id="KW-1133">Transmembrane helix</keyword>
<dbReference type="PROSITE" id="PS50262">
    <property type="entry name" value="G_PROTEIN_RECEP_F1_2"/>
    <property type="match status" value="1"/>
</dbReference>
<evidence type="ECO:0000313" key="15">
    <source>
        <dbReference type="Proteomes" id="UP000261540"/>
    </source>
</evidence>
<feature type="transmembrane region" description="Helical" evidence="12">
    <location>
        <begin position="164"/>
        <end position="192"/>
    </location>
</feature>
<name>A0A3B3SA62_9TELE</name>
<evidence type="ECO:0000256" key="4">
    <source>
        <dbReference type="ARBA" id="ARBA00022989"/>
    </source>
</evidence>
<comment type="similarity">
    <text evidence="10">Belongs to the G-protein coupled receptor 1 family.</text>
</comment>
<dbReference type="PANTHER" id="PTHR24232:SF51">
    <property type="entry name" value="G-PROTEIN COUPLED RECEPTORS FAMILY 1 PROFILE DOMAIN-CONTAINING PROTEIN"/>
    <property type="match status" value="1"/>
</dbReference>
<feature type="transmembrane region" description="Helical" evidence="12">
    <location>
        <begin position="123"/>
        <end position="144"/>
    </location>
</feature>
<keyword evidence="3 10" id="KW-0812">Transmembrane</keyword>
<dbReference type="GO" id="GO:0007200">
    <property type="term" value="P:phospholipase C-activating G protein-coupled receptor signaling pathway"/>
    <property type="evidence" value="ECO:0007669"/>
    <property type="project" value="TreeGrafter"/>
</dbReference>
<dbReference type="AlphaFoldDB" id="A0A3B3SA62"/>
<dbReference type="PANTHER" id="PTHR24232">
    <property type="entry name" value="G-PROTEIN COUPLED RECEPTOR"/>
    <property type="match status" value="1"/>
</dbReference>
<reference evidence="14" key="2">
    <citation type="submission" date="2025-09" db="UniProtKB">
        <authorList>
            <consortium name="Ensembl"/>
        </authorList>
    </citation>
    <scope>IDENTIFICATION</scope>
</reference>
<feature type="transmembrane region" description="Helical" evidence="12">
    <location>
        <begin position="12"/>
        <end position="34"/>
    </location>
</feature>
<evidence type="ECO:0000256" key="10">
    <source>
        <dbReference type="RuleBase" id="RU000688"/>
    </source>
</evidence>
<feature type="transmembrane region" description="Helical" evidence="12">
    <location>
        <begin position="213"/>
        <end position="238"/>
    </location>
</feature>
<keyword evidence="7 10" id="KW-0675">Receptor</keyword>
<dbReference type="PROSITE" id="PS00237">
    <property type="entry name" value="G_PROTEIN_RECEP_F1_1"/>
    <property type="match status" value="1"/>
</dbReference>
<feature type="compositionally biased region" description="Basic and acidic residues" evidence="11">
    <location>
        <begin position="317"/>
        <end position="328"/>
    </location>
</feature>
<feature type="domain" description="G-protein coupled receptors family 1 profile" evidence="13">
    <location>
        <begin position="25"/>
        <end position="273"/>
    </location>
</feature>
<keyword evidence="2" id="KW-1003">Cell membrane</keyword>
<keyword evidence="5 10" id="KW-0297">G-protein coupled receptor</keyword>
<evidence type="ECO:0000256" key="7">
    <source>
        <dbReference type="ARBA" id="ARBA00023170"/>
    </source>
</evidence>
<dbReference type="InterPro" id="IPR000276">
    <property type="entry name" value="GPCR_Rhodpsn"/>
</dbReference>
<feature type="transmembrane region" description="Helical" evidence="12">
    <location>
        <begin position="46"/>
        <end position="68"/>
    </location>
</feature>
<dbReference type="PRINTS" id="PR00237">
    <property type="entry name" value="GPCRRHODOPSN"/>
</dbReference>
<feature type="transmembrane region" description="Helical" evidence="12">
    <location>
        <begin position="80"/>
        <end position="102"/>
    </location>
</feature>
<dbReference type="SUPFAM" id="SSF81321">
    <property type="entry name" value="Family A G protein-coupled receptor-like"/>
    <property type="match status" value="1"/>
</dbReference>
<protein>
    <submittedName>
        <fullName evidence="14">G protein-coupled receptor 55a</fullName>
    </submittedName>
</protein>
<dbReference type="InterPro" id="IPR017452">
    <property type="entry name" value="GPCR_Rhodpsn_7TM"/>
</dbReference>
<organism evidence="14 15">
    <name type="scientific">Paramormyrops kingsleyae</name>
    <dbReference type="NCBI Taxonomy" id="1676925"/>
    <lineage>
        <taxon>Eukaryota</taxon>
        <taxon>Metazoa</taxon>
        <taxon>Chordata</taxon>
        <taxon>Craniata</taxon>
        <taxon>Vertebrata</taxon>
        <taxon>Euteleostomi</taxon>
        <taxon>Actinopterygii</taxon>
        <taxon>Neopterygii</taxon>
        <taxon>Teleostei</taxon>
        <taxon>Osteoglossocephala</taxon>
        <taxon>Osteoglossomorpha</taxon>
        <taxon>Osteoglossiformes</taxon>
        <taxon>Mormyridae</taxon>
        <taxon>Paramormyrops</taxon>
    </lineage>
</organism>
<proteinExistence type="inferred from homology"/>
<dbReference type="GO" id="GO:0004930">
    <property type="term" value="F:G protein-coupled receptor activity"/>
    <property type="evidence" value="ECO:0007669"/>
    <property type="project" value="UniProtKB-KW"/>
</dbReference>
<sequence length="328" mass="38252">MTWCDFVCWIQMTIYIPTCITAFPLNLAALWILFFKIRRFTESMVYLANLAVNNCLFLFSLPFKIYAYKRPWNLSPKFCSFLESLVLVNIYGSIALIVCISADRYITLRYPFRRRWMLRSPRIAVAACLLIWIVMFVASIPVYRLHKKTEYCFENFTNETWDNVTLIVSMEVTFLISATAMALCSVNVMQILRAMRKRNPADAKLRNNKSLKIVLSNLVTFMVCFIPYHIAALLFFLAKNSTLPQSTIDPLRDVFRVSSCISSLNCLFDGACYYYTLKENWMSSKEERKPTSYIATRDRGEERQLVKRTKKRSGKSVTHEKLDLTNRC</sequence>
<evidence type="ECO:0000256" key="3">
    <source>
        <dbReference type="ARBA" id="ARBA00022692"/>
    </source>
</evidence>
<evidence type="ECO:0000313" key="14">
    <source>
        <dbReference type="Ensembl" id="ENSPKIP00000027110.1"/>
    </source>
</evidence>
<evidence type="ECO:0000256" key="6">
    <source>
        <dbReference type="ARBA" id="ARBA00023136"/>
    </source>
</evidence>
<feature type="region of interest" description="Disordered" evidence="11">
    <location>
        <begin position="304"/>
        <end position="328"/>
    </location>
</feature>
<dbReference type="Pfam" id="PF00001">
    <property type="entry name" value="7tm_1"/>
    <property type="match status" value="1"/>
</dbReference>
<evidence type="ECO:0000259" key="13">
    <source>
        <dbReference type="PROSITE" id="PS50262"/>
    </source>
</evidence>
<dbReference type="GO" id="GO:0035025">
    <property type="term" value="P:positive regulation of Rho protein signal transduction"/>
    <property type="evidence" value="ECO:0007669"/>
    <property type="project" value="TreeGrafter"/>
</dbReference>
<dbReference type="Ensembl" id="ENSPKIT00000007874.1">
    <property type="protein sequence ID" value="ENSPKIP00000027110.1"/>
    <property type="gene ID" value="ENSPKIG00000009312.1"/>
</dbReference>
<dbReference type="FunFam" id="1.20.1070.10:FF:000142">
    <property type="entry name" value="G protein-coupled receptor 55"/>
    <property type="match status" value="1"/>
</dbReference>
<keyword evidence="8" id="KW-0325">Glycoprotein</keyword>
<evidence type="ECO:0000256" key="9">
    <source>
        <dbReference type="ARBA" id="ARBA00023224"/>
    </source>
</evidence>
<dbReference type="STRING" id="1676925.ENSPKIP00000027110"/>
<evidence type="ECO:0000256" key="1">
    <source>
        <dbReference type="ARBA" id="ARBA00004651"/>
    </source>
</evidence>
<keyword evidence="9 10" id="KW-0807">Transducer</keyword>
<dbReference type="Proteomes" id="UP000261540">
    <property type="component" value="Unplaced"/>
</dbReference>
<evidence type="ECO:0000256" key="11">
    <source>
        <dbReference type="SAM" id="MobiDB-lite"/>
    </source>
</evidence>
<evidence type="ECO:0000256" key="12">
    <source>
        <dbReference type="SAM" id="Phobius"/>
    </source>
</evidence>
<dbReference type="GeneTree" id="ENSGT01040000240444"/>
<dbReference type="Gene3D" id="1.20.1070.10">
    <property type="entry name" value="Rhodopsin 7-helix transmembrane proteins"/>
    <property type="match status" value="1"/>
</dbReference>
<accession>A0A3B3SA62</accession>
<dbReference type="GO" id="GO:0005886">
    <property type="term" value="C:plasma membrane"/>
    <property type="evidence" value="ECO:0007669"/>
    <property type="project" value="UniProtKB-SubCell"/>
</dbReference>